<keyword evidence="2" id="KW-0732">Signal</keyword>
<feature type="signal peptide" evidence="2">
    <location>
        <begin position="1"/>
        <end position="20"/>
    </location>
</feature>
<dbReference type="AlphaFoldDB" id="A0AAF3FHE0"/>
<evidence type="ECO:0000256" key="2">
    <source>
        <dbReference type="SAM" id="SignalP"/>
    </source>
</evidence>
<evidence type="ECO:0000313" key="4">
    <source>
        <dbReference type="WBParaSite" id="MBELARI_LOCUS6521"/>
    </source>
</evidence>
<evidence type="ECO:0008006" key="5">
    <source>
        <dbReference type="Google" id="ProtNLM"/>
    </source>
</evidence>
<name>A0AAF3FHE0_9BILA</name>
<dbReference type="WBParaSite" id="MBELARI_LOCUS6521">
    <property type="protein sequence ID" value="MBELARI_LOCUS6521"/>
    <property type="gene ID" value="MBELARI_LOCUS6521"/>
</dbReference>
<organism evidence="3 4">
    <name type="scientific">Mesorhabditis belari</name>
    <dbReference type="NCBI Taxonomy" id="2138241"/>
    <lineage>
        <taxon>Eukaryota</taxon>
        <taxon>Metazoa</taxon>
        <taxon>Ecdysozoa</taxon>
        <taxon>Nematoda</taxon>
        <taxon>Chromadorea</taxon>
        <taxon>Rhabditida</taxon>
        <taxon>Rhabditina</taxon>
        <taxon>Rhabditomorpha</taxon>
        <taxon>Rhabditoidea</taxon>
        <taxon>Rhabditidae</taxon>
        <taxon>Mesorhabditinae</taxon>
        <taxon>Mesorhabditis</taxon>
    </lineage>
</organism>
<sequence length="393" mass="44413">MEIKVFLSLLSCLSCGISVAQNPKQMIIDLTDIDSTYVMNGNLINSLDSVIVSGGNLDDFIYVIPYFVKQEDTNFFLFDVNNVAISSLSLVPLQTFQQHCSIDFSKNTNFDFALIFKRFPKTDEDKVKNFDFDTIPLRVTDTNELAEAYTMKATNRPHLYTSPNCVVSLFAGGYPSDKGSEKYRIYDFDANNLPSFSNGFMSTFGFTFFIPSQCEFSILINANGAPPNTELMFAMHTGNEGFFMSNGYRQMDNLQQNQPFIYNLGLYNDDWNQNVTKFFFEVVDFNAGDLNDTSFFISYGNNDDDIMLEQSISNQNFSSHTVMAQLRYDAMTDHSYVFVRYKTLGDGTDEEPTTTSASTTASASTPFQTTPKSTKRSQYFALSTLVLLLFLKD</sequence>
<protein>
    <recommendedName>
        <fullName evidence="5">CUB-like domain-containing protein</fullName>
    </recommendedName>
</protein>
<feature type="compositionally biased region" description="Low complexity" evidence="1">
    <location>
        <begin position="353"/>
        <end position="371"/>
    </location>
</feature>
<evidence type="ECO:0000256" key="1">
    <source>
        <dbReference type="SAM" id="MobiDB-lite"/>
    </source>
</evidence>
<keyword evidence="3" id="KW-1185">Reference proteome</keyword>
<proteinExistence type="predicted"/>
<accession>A0AAF3FHE0</accession>
<reference evidence="4" key="1">
    <citation type="submission" date="2024-02" db="UniProtKB">
        <authorList>
            <consortium name="WormBaseParasite"/>
        </authorList>
    </citation>
    <scope>IDENTIFICATION</scope>
</reference>
<feature type="region of interest" description="Disordered" evidence="1">
    <location>
        <begin position="348"/>
        <end position="371"/>
    </location>
</feature>
<dbReference type="Proteomes" id="UP000887575">
    <property type="component" value="Unassembled WGS sequence"/>
</dbReference>
<evidence type="ECO:0000313" key="3">
    <source>
        <dbReference type="Proteomes" id="UP000887575"/>
    </source>
</evidence>
<feature type="chain" id="PRO_5041971401" description="CUB-like domain-containing protein" evidence="2">
    <location>
        <begin position="21"/>
        <end position="393"/>
    </location>
</feature>